<organism evidence="4 5">
    <name type="scientific">Nocardioides simplex</name>
    <name type="common">Arthrobacter simplex</name>
    <dbReference type="NCBI Taxonomy" id="2045"/>
    <lineage>
        <taxon>Bacteria</taxon>
        <taxon>Bacillati</taxon>
        <taxon>Actinomycetota</taxon>
        <taxon>Actinomycetes</taxon>
        <taxon>Propionibacteriales</taxon>
        <taxon>Nocardioidaceae</taxon>
        <taxon>Pimelobacter</taxon>
    </lineage>
</organism>
<dbReference type="InterPro" id="IPR005754">
    <property type="entry name" value="Sortase"/>
</dbReference>
<evidence type="ECO:0000313" key="5">
    <source>
        <dbReference type="Proteomes" id="UP000449906"/>
    </source>
</evidence>
<keyword evidence="1" id="KW-0378">Hydrolase</keyword>
<feature type="transmembrane region" description="Helical" evidence="3">
    <location>
        <begin position="27"/>
        <end position="53"/>
    </location>
</feature>
<comment type="caution">
    <text evidence="4">The sequence shown here is derived from an EMBL/GenBank/DDBJ whole genome shotgun (WGS) entry which is preliminary data.</text>
</comment>
<evidence type="ECO:0000256" key="3">
    <source>
        <dbReference type="SAM" id="Phobius"/>
    </source>
</evidence>
<evidence type="ECO:0000256" key="1">
    <source>
        <dbReference type="ARBA" id="ARBA00022801"/>
    </source>
</evidence>
<dbReference type="Proteomes" id="UP000449906">
    <property type="component" value="Unassembled WGS sequence"/>
</dbReference>
<proteinExistence type="predicted"/>
<name>A0A7J5DVV5_NOCSI</name>
<dbReference type="CDD" id="cd05830">
    <property type="entry name" value="Sortase_E"/>
    <property type="match status" value="1"/>
</dbReference>
<dbReference type="InterPro" id="IPR042003">
    <property type="entry name" value="Sortase_E"/>
</dbReference>
<feature type="region of interest" description="Disordered" evidence="2">
    <location>
        <begin position="1"/>
        <end position="25"/>
    </location>
</feature>
<dbReference type="EMBL" id="WBVM01000002">
    <property type="protein sequence ID" value="KAB2809431.1"/>
    <property type="molecule type" value="Genomic_DNA"/>
</dbReference>
<keyword evidence="3" id="KW-1133">Transmembrane helix</keyword>
<keyword evidence="3" id="KW-0812">Transmembrane</keyword>
<dbReference type="AlphaFoldDB" id="A0A7J5DVV5"/>
<evidence type="ECO:0000256" key="2">
    <source>
        <dbReference type="SAM" id="MobiDB-lite"/>
    </source>
</evidence>
<dbReference type="InterPro" id="IPR023365">
    <property type="entry name" value="Sortase_dom-sf"/>
</dbReference>
<reference evidence="4 5" key="1">
    <citation type="submission" date="2019-09" db="EMBL/GenBank/DDBJ databases">
        <title>Pimelobacter sp. isolated from Paulinella.</title>
        <authorList>
            <person name="Jeong S.E."/>
        </authorList>
    </citation>
    <scope>NUCLEOTIDE SEQUENCE [LARGE SCALE GENOMIC DNA]</scope>
    <source>
        <strain evidence="4 5">Pch-N</strain>
    </source>
</reference>
<dbReference type="SUPFAM" id="SSF63817">
    <property type="entry name" value="Sortase"/>
    <property type="match status" value="1"/>
</dbReference>
<sequence length="298" mass="31388">MSTPVVEETGRRRRTPPPPPPPKESGLVVSSALTVIALVCLWLVVHLLVLGTLSHDRAQSLLRGELRQQLAAATAPVGPTIEPGDPVAFLDIPALDLDEVVVEGTAAGDLFAGPGHRRDTVLPGQVGSSTVYGRSTTYGAPFRHLADLGVGDVVKVTMAQGEITFRVISVRRDGDRLPQPAAAGAARLTLVTAAGKGRFGDLMPGGTVYVDAEAAQGFPSPGGYSPVVPESEEAMKSGTEALPLLTLWLALLIVLVVATILARQRWTRGQVWVVAVAPLLAMSWLVTDTAMRLLPNLI</sequence>
<keyword evidence="3" id="KW-0472">Membrane</keyword>
<dbReference type="Gene3D" id="2.40.260.10">
    <property type="entry name" value="Sortase"/>
    <property type="match status" value="1"/>
</dbReference>
<dbReference type="GO" id="GO:0016787">
    <property type="term" value="F:hydrolase activity"/>
    <property type="evidence" value="ECO:0007669"/>
    <property type="project" value="UniProtKB-KW"/>
</dbReference>
<feature type="transmembrane region" description="Helical" evidence="3">
    <location>
        <begin position="241"/>
        <end position="263"/>
    </location>
</feature>
<protein>
    <submittedName>
        <fullName evidence="4">Class E sortase</fullName>
    </submittedName>
</protein>
<feature type="transmembrane region" description="Helical" evidence="3">
    <location>
        <begin position="269"/>
        <end position="287"/>
    </location>
</feature>
<dbReference type="RefSeq" id="WP_151581622.1">
    <property type="nucleotide sequence ID" value="NZ_CP182503.1"/>
</dbReference>
<evidence type="ECO:0000313" key="4">
    <source>
        <dbReference type="EMBL" id="KAB2809431.1"/>
    </source>
</evidence>
<gene>
    <name evidence="4" type="ORF">F9L07_20605</name>
</gene>
<dbReference type="Pfam" id="PF04203">
    <property type="entry name" value="Sortase"/>
    <property type="match status" value="1"/>
</dbReference>
<accession>A0A7J5DVV5</accession>